<gene>
    <name evidence="3" type="ORF">B5V51_4222</name>
</gene>
<evidence type="ECO:0000256" key="1">
    <source>
        <dbReference type="SAM" id="MobiDB-lite"/>
    </source>
</evidence>
<dbReference type="PANTHER" id="PTHR21879">
    <property type="entry name" value="FI03362P-RELATED-RELATED"/>
    <property type="match status" value="1"/>
</dbReference>
<dbReference type="InterPro" id="IPR012464">
    <property type="entry name" value="DUF1676"/>
</dbReference>
<feature type="chain" id="PRO_5012088106" evidence="2">
    <location>
        <begin position="24"/>
        <end position="441"/>
    </location>
</feature>
<name>A0A2A4K446_HELVI</name>
<keyword evidence="2" id="KW-0732">Signal</keyword>
<feature type="signal peptide" evidence="2">
    <location>
        <begin position="1"/>
        <end position="23"/>
    </location>
</feature>
<accession>A0A2A4K446</accession>
<protein>
    <submittedName>
        <fullName evidence="3">Uncharacterized protein</fullName>
    </submittedName>
</protein>
<evidence type="ECO:0000313" key="3">
    <source>
        <dbReference type="EMBL" id="PCG78432.1"/>
    </source>
</evidence>
<dbReference type="GO" id="GO:0016020">
    <property type="term" value="C:membrane"/>
    <property type="evidence" value="ECO:0007669"/>
    <property type="project" value="TreeGrafter"/>
</dbReference>
<dbReference type="Pfam" id="PF07898">
    <property type="entry name" value="DUF1676"/>
    <property type="match status" value="1"/>
</dbReference>
<organism evidence="3">
    <name type="scientific">Heliothis virescens</name>
    <name type="common">Tobacco budworm moth</name>
    <dbReference type="NCBI Taxonomy" id="7102"/>
    <lineage>
        <taxon>Eukaryota</taxon>
        <taxon>Metazoa</taxon>
        <taxon>Ecdysozoa</taxon>
        <taxon>Arthropoda</taxon>
        <taxon>Hexapoda</taxon>
        <taxon>Insecta</taxon>
        <taxon>Pterygota</taxon>
        <taxon>Neoptera</taxon>
        <taxon>Endopterygota</taxon>
        <taxon>Lepidoptera</taxon>
        <taxon>Glossata</taxon>
        <taxon>Ditrysia</taxon>
        <taxon>Noctuoidea</taxon>
        <taxon>Noctuidae</taxon>
        <taxon>Heliothinae</taxon>
        <taxon>Heliothis</taxon>
    </lineage>
</organism>
<proteinExistence type="predicted"/>
<comment type="caution">
    <text evidence="3">The sequence shown here is derived from an EMBL/GenBank/DDBJ whole genome shotgun (WGS) entry which is preliminary data.</text>
</comment>
<feature type="region of interest" description="Disordered" evidence="1">
    <location>
        <begin position="289"/>
        <end position="317"/>
    </location>
</feature>
<reference evidence="3" key="1">
    <citation type="submission" date="2017-09" db="EMBL/GenBank/DDBJ databases">
        <title>Contemporary evolution of a Lepidopteran species, Heliothis virescens, in response to modern agricultural practices.</title>
        <authorList>
            <person name="Fritz M.L."/>
            <person name="Deyonke A.M."/>
            <person name="Papanicolaou A."/>
            <person name="Micinski S."/>
            <person name="Westbrook J."/>
            <person name="Gould F."/>
        </authorList>
    </citation>
    <scope>NUCLEOTIDE SEQUENCE [LARGE SCALE GENOMIC DNA]</scope>
    <source>
        <strain evidence="3">HvINT-</strain>
        <tissue evidence="3">Whole body</tissue>
    </source>
</reference>
<dbReference type="EMBL" id="NWSH01000205">
    <property type="protein sequence ID" value="PCG78432.1"/>
    <property type="molecule type" value="Genomic_DNA"/>
</dbReference>
<evidence type="ECO:0000256" key="2">
    <source>
        <dbReference type="SAM" id="SignalP"/>
    </source>
</evidence>
<dbReference type="STRING" id="7102.A0A2A4K446"/>
<dbReference type="AlphaFoldDB" id="A0A2A4K446"/>
<sequence length="441" mass="48979">MTSFKPTLLQTILLLTLLQNINTLEDGYLRYVKDGCFIRGEALSCVKYKAVKIAKNTIFGDNFRTNETIKANSVVSLVPLDAETIEVLGIKETKVAEVGSEPRGILSEWAELAKYFMKLVQEFFRVKGLKVNLPEGARTVEVEDDSETAMTSYKPTLLQTILLLTLLQNINTLEDGYLRYVKDGCFIRGEALSCVKYKAVKIAKNTIFGDNFRTNETIKANSVVSLVPLDAETIEVLGIKETKVAEVGSEPRGILSEWAELAKYFMKLVQEFFRVKGLKVNLPEGARTVEVEDDSDNDDEGRSMAKSIQKRDIGNSKSARGKKKKLAVIIPLLTLFAVLKMKLLLIPILLSVLLIKKLLLIAALLLPSLLSTLKACKHSHHPMSYSYFGSSDSSDYSADYNNNYAYSASGGYGKDWASNRAYNMKHRPTPSPAYITAPGTV</sequence>